<name>A0A951UQ34_9CYAN</name>
<gene>
    <name evidence="2" type="ORF">KME60_00330</name>
</gene>
<protein>
    <recommendedName>
        <fullName evidence="4">Site-specific DNA-cytosine methylase</fullName>
    </recommendedName>
</protein>
<dbReference type="Proteomes" id="UP000729701">
    <property type="component" value="Unassembled WGS sequence"/>
</dbReference>
<sequence length="326" mass="36769">MSEPTDTTTQNGLLPDSDSTTKSVAIEVVEIAELTFEEESDRLHLERKVERMFYEAGKALMELRSRRLYRSTHSTFEEYCRERFGFTHRHVNYLIAGSQVVDNLQTRTNGSQIEVENKTGTNCLQNQTGTNGSQTEVKDKTGTNGCQILPTSERQVRPLTQLEPEQQCEVWQQAVAQAGGKVPSGRIVKDIVQRIQERTKVPNPYRLGEVCQIVVKDNPDLRGKGGCWCIVTQVGDFSCTVAAWDGLYTLKLEHLKPLDYLDMDCEQINSVSERLTRLRNSGKLEQAATSLMQHIGQVKRPYLTPLEEKILSLLEQEYGVGASQSK</sequence>
<reference evidence="2" key="2">
    <citation type="journal article" date="2022" name="Microbiol. Resour. Announc.">
        <title>Metagenome Sequencing to Explore Phylogenomics of Terrestrial Cyanobacteria.</title>
        <authorList>
            <person name="Ward R.D."/>
            <person name="Stajich J.E."/>
            <person name="Johansen J.R."/>
            <person name="Huntemann M."/>
            <person name="Clum A."/>
            <person name="Foster B."/>
            <person name="Foster B."/>
            <person name="Roux S."/>
            <person name="Palaniappan K."/>
            <person name="Varghese N."/>
            <person name="Mukherjee S."/>
            <person name="Reddy T.B.K."/>
            <person name="Daum C."/>
            <person name="Copeland A."/>
            <person name="Chen I.A."/>
            <person name="Ivanova N.N."/>
            <person name="Kyrpides N.C."/>
            <person name="Shapiro N."/>
            <person name="Eloe-Fadrosh E.A."/>
            <person name="Pietrasiak N."/>
        </authorList>
    </citation>
    <scope>NUCLEOTIDE SEQUENCE</scope>
    <source>
        <strain evidence="2">GSE-NOS-MK-12-04C</strain>
    </source>
</reference>
<dbReference type="EMBL" id="JAHHGZ010000001">
    <property type="protein sequence ID" value="MBW4665908.1"/>
    <property type="molecule type" value="Genomic_DNA"/>
</dbReference>
<proteinExistence type="predicted"/>
<reference evidence="2" key="1">
    <citation type="submission" date="2021-05" db="EMBL/GenBank/DDBJ databases">
        <authorList>
            <person name="Pietrasiak N."/>
            <person name="Ward R."/>
            <person name="Stajich J.E."/>
            <person name="Kurbessoian T."/>
        </authorList>
    </citation>
    <scope>NUCLEOTIDE SEQUENCE</scope>
    <source>
        <strain evidence="2">GSE-NOS-MK-12-04C</strain>
    </source>
</reference>
<evidence type="ECO:0000313" key="2">
    <source>
        <dbReference type="EMBL" id="MBW4665908.1"/>
    </source>
</evidence>
<comment type="caution">
    <text evidence="2">The sequence shown here is derived from an EMBL/GenBank/DDBJ whole genome shotgun (WGS) entry which is preliminary data.</text>
</comment>
<evidence type="ECO:0000256" key="1">
    <source>
        <dbReference type="SAM" id="MobiDB-lite"/>
    </source>
</evidence>
<feature type="compositionally biased region" description="Polar residues" evidence="1">
    <location>
        <begin position="124"/>
        <end position="135"/>
    </location>
</feature>
<feature type="region of interest" description="Disordered" evidence="1">
    <location>
        <begin position="124"/>
        <end position="145"/>
    </location>
</feature>
<accession>A0A951UQ34</accession>
<organism evidence="2 3">
    <name type="scientific">Cyanomargarita calcarea GSE-NOS-MK-12-04C</name>
    <dbReference type="NCBI Taxonomy" id="2839659"/>
    <lineage>
        <taxon>Bacteria</taxon>
        <taxon>Bacillati</taxon>
        <taxon>Cyanobacteriota</taxon>
        <taxon>Cyanophyceae</taxon>
        <taxon>Nostocales</taxon>
        <taxon>Cyanomargaritaceae</taxon>
        <taxon>Cyanomargarita</taxon>
    </lineage>
</organism>
<evidence type="ECO:0008006" key="4">
    <source>
        <dbReference type="Google" id="ProtNLM"/>
    </source>
</evidence>
<dbReference type="AlphaFoldDB" id="A0A951UQ34"/>
<evidence type="ECO:0000313" key="3">
    <source>
        <dbReference type="Proteomes" id="UP000729701"/>
    </source>
</evidence>